<keyword evidence="2" id="KW-1185">Reference proteome</keyword>
<proteinExistence type="predicted"/>
<reference evidence="1 2" key="1">
    <citation type="journal article" date="2018" name="Front. Plant Sci.">
        <title>Red Clover (Trifolium pratense) and Zigzag Clover (T. medium) - A Picture of Genomic Similarities and Differences.</title>
        <authorList>
            <person name="Dluhosova J."/>
            <person name="Istvanek J."/>
            <person name="Nedelnik J."/>
            <person name="Repkova J."/>
        </authorList>
    </citation>
    <scope>NUCLEOTIDE SEQUENCE [LARGE SCALE GENOMIC DNA]</scope>
    <source>
        <strain evidence="2">cv. 10/8</strain>
        <tissue evidence="1">Leaf</tissue>
    </source>
</reference>
<organism evidence="1 2">
    <name type="scientific">Trifolium medium</name>
    <dbReference type="NCBI Taxonomy" id="97028"/>
    <lineage>
        <taxon>Eukaryota</taxon>
        <taxon>Viridiplantae</taxon>
        <taxon>Streptophyta</taxon>
        <taxon>Embryophyta</taxon>
        <taxon>Tracheophyta</taxon>
        <taxon>Spermatophyta</taxon>
        <taxon>Magnoliopsida</taxon>
        <taxon>eudicotyledons</taxon>
        <taxon>Gunneridae</taxon>
        <taxon>Pentapetalae</taxon>
        <taxon>rosids</taxon>
        <taxon>fabids</taxon>
        <taxon>Fabales</taxon>
        <taxon>Fabaceae</taxon>
        <taxon>Papilionoideae</taxon>
        <taxon>50 kb inversion clade</taxon>
        <taxon>NPAAA clade</taxon>
        <taxon>Hologalegina</taxon>
        <taxon>IRL clade</taxon>
        <taxon>Trifolieae</taxon>
        <taxon>Trifolium</taxon>
    </lineage>
</organism>
<evidence type="ECO:0000313" key="2">
    <source>
        <dbReference type="Proteomes" id="UP000265520"/>
    </source>
</evidence>
<accession>A0A392RN08</accession>
<dbReference type="EMBL" id="LXQA010251080">
    <property type="protein sequence ID" value="MCI38028.1"/>
    <property type="molecule type" value="Genomic_DNA"/>
</dbReference>
<sequence length="60" mass="6792">MQFLYCCWSMCPAHGAVARIAKFLPFQHSMRPEHEAVVKIAKFLPFQHSMSPVCGAMRPA</sequence>
<comment type="caution">
    <text evidence="1">The sequence shown here is derived from an EMBL/GenBank/DDBJ whole genome shotgun (WGS) entry which is preliminary data.</text>
</comment>
<evidence type="ECO:0000313" key="1">
    <source>
        <dbReference type="EMBL" id="MCI38028.1"/>
    </source>
</evidence>
<protein>
    <submittedName>
        <fullName evidence="1">Uncharacterized protein</fullName>
    </submittedName>
</protein>
<dbReference type="AlphaFoldDB" id="A0A392RN08"/>
<dbReference type="Proteomes" id="UP000265520">
    <property type="component" value="Unassembled WGS sequence"/>
</dbReference>
<name>A0A392RN08_9FABA</name>